<keyword evidence="3" id="KW-1185">Reference proteome</keyword>
<organism evidence="2 3">
    <name type="scientific">Nyctereutes procyonoides</name>
    <name type="common">Raccoon dog</name>
    <name type="synonym">Canis procyonoides</name>
    <dbReference type="NCBI Taxonomy" id="34880"/>
    <lineage>
        <taxon>Eukaryota</taxon>
        <taxon>Metazoa</taxon>
        <taxon>Chordata</taxon>
        <taxon>Craniata</taxon>
        <taxon>Vertebrata</taxon>
        <taxon>Euteleostomi</taxon>
        <taxon>Mammalia</taxon>
        <taxon>Eutheria</taxon>
        <taxon>Laurasiatheria</taxon>
        <taxon>Carnivora</taxon>
        <taxon>Caniformia</taxon>
        <taxon>Canidae</taxon>
        <taxon>Nyctereutes</taxon>
    </lineage>
</organism>
<dbReference type="InterPro" id="IPR007659">
    <property type="entry name" value="Keratin_matx"/>
</dbReference>
<name>A0A811YX04_NYCPR</name>
<gene>
    <name evidence="2" type="ORF">NYPRO_LOCUS13798</name>
</gene>
<reference evidence="2" key="1">
    <citation type="submission" date="2020-12" db="EMBL/GenBank/DDBJ databases">
        <authorList>
            <consortium name="Molecular Ecology Group"/>
        </authorList>
    </citation>
    <scope>NUCLEOTIDE SEQUENCE</scope>
    <source>
        <strain evidence="2">TBG_1078</strain>
    </source>
</reference>
<proteinExistence type="predicted"/>
<dbReference type="Pfam" id="PF04579">
    <property type="entry name" value="Keratin_matx"/>
    <property type="match status" value="1"/>
</dbReference>
<protein>
    <submittedName>
        <fullName evidence="2">(raccoon dog) hypothetical protein</fullName>
    </submittedName>
</protein>
<comment type="caution">
    <text evidence="2">The sequence shown here is derived from an EMBL/GenBank/DDBJ whole genome shotgun (WGS) entry which is preliminary data.</text>
</comment>
<accession>A0A811YX04</accession>
<evidence type="ECO:0000313" key="2">
    <source>
        <dbReference type="EMBL" id="CAD7681006.1"/>
    </source>
</evidence>
<evidence type="ECO:0000256" key="1">
    <source>
        <dbReference type="ARBA" id="ARBA00022744"/>
    </source>
</evidence>
<dbReference type="GO" id="GO:0005198">
    <property type="term" value="F:structural molecule activity"/>
    <property type="evidence" value="ECO:0007669"/>
    <property type="project" value="InterPro"/>
</dbReference>
<dbReference type="GO" id="GO:0005829">
    <property type="term" value="C:cytosol"/>
    <property type="evidence" value="ECO:0007669"/>
    <property type="project" value="UniProtKB-ARBA"/>
</dbReference>
<sequence length="45" mass="4887">MSCMVTTICSSDQCCQCRVCLPSAYPHQISPLQRTCCAPCPPPLL</sequence>
<dbReference type="AlphaFoldDB" id="A0A811YX04"/>
<dbReference type="EMBL" id="CAJHUB010000750">
    <property type="protein sequence ID" value="CAD7681006.1"/>
    <property type="molecule type" value="Genomic_DNA"/>
</dbReference>
<dbReference type="GO" id="GO:0045095">
    <property type="term" value="C:keratin filament"/>
    <property type="evidence" value="ECO:0007669"/>
    <property type="project" value="InterPro"/>
</dbReference>
<evidence type="ECO:0000313" key="3">
    <source>
        <dbReference type="Proteomes" id="UP000645828"/>
    </source>
</evidence>
<keyword evidence="1" id="KW-0416">Keratin</keyword>
<dbReference type="Proteomes" id="UP000645828">
    <property type="component" value="Unassembled WGS sequence"/>
</dbReference>